<feature type="transmembrane region" description="Helical" evidence="8">
    <location>
        <begin position="91"/>
        <end position="110"/>
    </location>
</feature>
<organism evidence="10 11">
    <name type="scientific">Citricoccus nitrophenolicus</name>
    <dbReference type="NCBI Taxonomy" id="863575"/>
    <lineage>
        <taxon>Bacteria</taxon>
        <taxon>Bacillati</taxon>
        <taxon>Actinomycetota</taxon>
        <taxon>Actinomycetes</taxon>
        <taxon>Micrococcales</taxon>
        <taxon>Micrococcaceae</taxon>
        <taxon>Citricoccus</taxon>
    </lineage>
</organism>
<dbReference type="InterPro" id="IPR004812">
    <property type="entry name" value="Efflux_drug-R_Bcr/CmlA"/>
</dbReference>
<comment type="caution">
    <text evidence="10">The sequence shown here is derived from an EMBL/GenBank/DDBJ whole genome shotgun (WGS) entry which is preliminary data.</text>
</comment>
<sequence>MPVRQHARNAPPTAVPGSQAPTVLLIGLLALLSAVSPLATDMYLPAFPDIAGDLGTTASGVQLTLTSFMLGLAAGQLVIGPLSDSTGRRGPLLIGTVACLLAGIACALAPTVTVLVIARFLQGFTGAAGVVLSRAIITDTTRGPATAQLLSLMMVIGGIMPVLAPLGGGLILEVADWRGVFWVITALVAVMVIGVATSVRETLPPERRHAGGLRTLLGHTGAVVRDRGYVSAALVFALGFGSLFSYVSASPFVLQNVVGLSTLEYSLVFGVNSVGIMATGALNIRLVGRFPVRRILAVGVAVMLAAAIGLFASALLGTPAVPTLVSMFLLTSSMGLVLGNGSALAMRAVPTSAGTASAFMGAFQFLLGAAVAPLVGLGGEHDPLPMAAFVLGSAVLSAACFLAVPRDDTATPDSASGNG</sequence>
<proteinExistence type="inferred from homology"/>
<comment type="similarity">
    <text evidence="2">Belongs to the major facilitator superfamily. Bcr/CmlA family.</text>
</comment>
<dbReference type="PROSITE" id="PS50850">
    <property type="entry name" value="MFS"/>
    <property type="match status" value="1"/>
</dbReference>
<feature type="transmembrane region" description="Helical" evidence="8">
    <location>
        <begin position="384"/>
        <end position="404"/>
    </location>
</feature>
<feature type="transmembrane region" description="Helical" evidence="8">
    <location>
        <begin position="324"/>
        <end position="346"/>
    </location>
</feature>
<dbReference type="InterPro" id="IPR020846">
    <property type="entry name" value="MFS_dom"/>
</dbReference>
<keyword evidence="6 8" id="KW-1133">Transmembrane helix</keyword>
<evidence type="ECO:0000313" key="11">
    <source>
        <dbReference type="Proteomes" id="UP001484097"/>
    </source>
</evidence>
<comment type="subcellular location">
    <subcellularLocation>
        <location evidence="1">Cell membrane</location>
        <topology evidence="1">Multi-pass membrane protein</topology>
    </subcellularLocation>
</comment>
<feature type="transmembrane region" description="Helical" evidence="8">
    <location>
        <begin position="116"/>
        <end position="137"/>
    </location>
</feature>
<feature type="transmembrane region" description="Helical" evidence="8">
    <location>
        <begin position="229"/>
        <end position="247"/>
    </location>
</feature>
<dbReference type="SUPFAM" id="SSF103473">
    <property type="entry name" value="MFS general substrate transporter"/>
    <property type="match status" value="1"/>
</dbReference>
<feature type="transmembrane region" description="Helical" evidence="8">
    <location>
        <begin position="149"/>
        <end position="167"/>
    </location>
</feature>
<dbReference type="EMBL" id="JBDXMX010000002">
    <property type="protein sequence ID" value="MEO9247447.1"/>
    <property type="molecule type" value="Genomic_DNA"/>
</dbReference>
<evidence type="ECO:0000256" key="1">
    <source>
        <dbReference type="ARBA" id="ARBA00004651"/>
    </source>
</evidence>
<gene>
    <name evidence="10" type="ORF">ABDK96_07120</name>
</gene>
<keyword evidence="4" id="KW-1003">Cell membrane</keyword>
<evidence type="ECO:0000256" key="5">
    <source>
        <dbReference type="ARBA" id="ARBA00022692"/>
    </source>
</evidence>
<evidence type="ECO:0000313" key="10">
    <source>
        <dbReference type="EMBL" id="MEO9247447.1"/>
    </source>
</evidence>
<keyword evidence="3" id="KW-0813">Transport</keyword>
<dbReference type="Proteomes" id="UP001484097">
    <property type="component" value="Unassembled WGS sequence"/>
</dbReference>
<dbReference type="RefSeq" id="WP_347920029.1">
    <property type="nucleotide sequence ID" value="NZ_JBDXMX010000002.1"/>
</dbReference>
<evidence type="ECO:0000256" key="4">
    <source>
        <dbReference type="ARBA" id="ARBA00022475"/>
    </source>
</evidence>
<evidence type="ECO:0000256" key="7">
    <source>
        <dbReference type="ARBA" id="ARBA00023136"/>
    </source>
</evidence>
<feature type="domain" description="Major facilitator superfamily (MFS) profile" evidence="9">
    <location>
        <begin position="22"/>
        <end position="410"/>
    </location>
</feature>
<evidence type="ECO:0000256" key="8">
    <source>
        <dbReference type="SAM" id="Phobius"/>
    </source>
</evidence>
<accession>A0ABV0IH15</accession>
<dbReference type="NCBIfam" id="TIGR00710">
    <property type="entry name" value="efflux_Bcr_CflA"/>
    <property type="match status" value="1"/>
</dbReference>
<evidence type="ECO:0000256" key="6">
    <source>
        <dbReference type="ARBA" id="ARBA00022989"/>
    </source>
</evidence>
<feature type="transmembrane region" description="Helical" evidence="8">
    <location>
        <begin position="59"/>
        <end position="79"/>
    </location>
</feature>
<keyword evidence="5 8" id="KW-0812">Transmembrane</keyword>
<feature type="transmembrane region" description="Helical" evidence="8">
    <location>
        <begin position="20"/>
        <end position="39"/>
    </location>
</feature>
<feature type="transmembrane region" description="Helical" evidence="8">
    <location>
        <begin position="179"/>
        <end position="199"/>
    </location>
</feature>
<evidence type="ECO:0000259" key="9">
    <source>
        <dbReference type="PROSITE" id="PS50850"/>
    </source>
</evidence>
<name>A0ABV0IH15_9MICC</name>
<dbReference type="Gene3D" id="1.20.1720.10">
    <property type="entry name" value="Multidrug resistance protein D"/>
    <property type="match status" value="1"/>
</dbReference>
<evidence type="ECO:0000256" key="2">
    <source>
        <dbReference type="ARBA" id="ARBA00006236"/>
    </source>
</evidence>
<feature type="transmembrane region" description="Helical" evidence="8">
    <location>
        <begin position="267"/>
        <end position="288"/>
    </location>
</feature>
<dbReference type="InterPro" id="IPR036259">
    <property type="entry name" value="MFS_trans_sf"/>
</dbReference>
<dbReference type="CDD" id="cd17320">
    <property type="entry name" value="MFS_MdfA_MDR_like"/>
    <property type="match status" value="1"/>
</dbReference>
<keyword evidence="11" id="KW-1185">Reference proteome</keyword>
<reference evidence="10 11" key="1">
    <citation type="submission" date="2024-05" db="EMBL/GenBank/DDBJ databases">
        <authorList>
            <person name="Yi C."/>
        </authorList>
    </citation>
    <scope>NUCLEOTIDE SEQUENCE [LARGE SCALE GENOMIC DNA]</scope>
    <source>
        <strain evidence="10 11">XS13</strain>
    </source>
</reference>
<dbReference type="Pfam" id="PF07690">
    <property type="entry name" value="MFS_1"/>
    <property type="match status" value="1"/>
</dbReference>
<dbReference type="PANTHER" id="PTHR23502">
    <property type="entry name" value="MAJOR FACILITATOR SUPERFAMILY"/>
    <property type="match status" value="1"/>
</dbReference>
<dbReference type="InterPro" id="IPR011701">
    <property type="entry name" value="MFS"/>
</dbReference>
<protein>
    <submittedName>
        <fullName evidence="10">Multidrug effflux MFS transporter</fullName>
    </submittedName>
</protein>
<feature type="transmembrane region" description="Helical" evidence="8">
    <location>
        <begin position="295"/>
        <end position="318"/>
    </location>
</feature>
<feature type="transmembrane region" description="Helical" evidence="8">
    <location>
        <begin position="358"/>
        <end position="378"/>
    </location>
</feature>
<keyword evidence="7 8" id="KW-0472">Membrane</keyword>
<evidence type="ECO:0000256" key="3">
    <source>
        <dbReference type="ARBA" id="ARBA00022448"/>
    </source>
</evidence>
<dbReference type="PANTHER" id="PTHR23502:SF132">
    <property type="entry name" value="POLYAMINE TRANSPORTER 2-RELATED"/>
    <property type="match status" value="1"/>
</dbReference>